<evidence type="ECO:0000313" key="3">
    <source>
        <dbReference type="Proteomes" id="UP000310687"/>
    </source>
</evidence>
<proteinExistence type="predicted"/>
<name>A0A4S8Y3W5_AURPU</name>
<dbReference type="Proteomes" id="UP000310687">
    <property type="component" value="Unassembled WGS sequence"/>
</dbReference>
<comment type="caution">
    <text evidence="2">The sequence shown here is derived from an EMBL/GenBank/DDBJ whole genome shotgun (WGS) entry which is preliminary data.</text>
</comment>
<organism evidence="2 3">
    <name type="scientific">Aureobasidium pullulans</name>
    <name type="common">Black yeast</name>
    <name type="synonym">Pullularia pullulans</name>
    <dbReference type="NCBI Taxonomy" id="5580"/>
    <lineage>
        <taxon>Eukaryota</taxon>
        <taxon>Fungi</taxon>
        <taxon>Dikarya</taxon>
        <taxon>Ascomycota</taxon>
        <taxon>Pezizomycotina</taxon>
        <taxon>Dothideomycetes</taxon>
        <taxon>Dothideomycetidae</taxon>
        <taxon>Dothideales</taxon>
        <taxon>Saccotheciaceae</taxon>
        <taxon>Aureobasidium</taxon>
    </lineage>
</organism>
<evidence type="ECO:0000313" key="2">
    <source>
        <dbReference type="EMBL" id="THW48352.1"/>
    </source>
</evidence>
<sequence>MNTAMDALMIHTLIQSRYRIFDASGKLTFSIIFGLCRKSSDDTDPRALMFDISGSALDVPYALANKLLKSHGINTLRSDKQRLKDANMSTVPSGQRLVTLPSPVGRTKHYKECFTIFEYRIDADSELASLLQPGKEYSIKLASKDLGIEWWTYVDDPQAPLSEGQISQPSESAKLLNSKPSAGHAAFTVVDSLPWPPEVTTRMCIIPATETTAELLEISMTNAGPLPLSIQVQGRQRFLEPQGLFGRESPPRTPSHRPLETETPVLYFGFLVTNTATDEIVLGDGKRRTGCIGLTSGKVDPRPRMQDLITLEPVQPLVRHVDLGGIVVGLKDGTYRIELREKAMWWCEGRKEDICDEEDGRVKKELFRKDIPPVVLRSEDTFELRVVDEEMVRSGSTSAFQYKSTHGSSKTSLSVEAPASNA</sequence>
<protein>
    <submittedName>
        <fullName evidence="2">Uncharacterized protein</fullName>
    </submittedName>
</protein>
<dbReference type="EMBL" id="QZAL01000018">
    <property type="protein sequence ID" value="THW48352.1"/>
    <property type="molecule type" value="Genomic_DNA"/>
</dbReference>
<feature type="region of interest" description="Disordered" evidence="1">
    <location>
        <begin position="401"/>
        <end position="422"/>
    </location>
</feature>
<reference evidence="2 3" key="1">
    <citation type="submission" date="2018-10" db="EMBL/GenBank/DDBJ databases">
        <title>Fifty Aureobasidium pullulans genomes reveal a recombining polyextremotolerant generalist.</title>
        <authorList>
            <person name="Gostincar C."/>
            <person name="Turk M."/>
            <person name="Zajc J."/>
            <person name="Gunde-Cimerman N."/>
        </authorList>
    </citation>
    <scope>NUCLEOTIDE SEQUENCE [LARGE SCALE GENOMIC DNA]</scope>
    <source>
        <strain evidence="2 3">EXF-11013</strain>
    </source>
</reference>
<accession>A0A4S8Y3W5</accession>
<gene>
    <name evidence="2" type="ORF">D6D22_02189</name>
</gene>
<evidence type="ECO:0000256" key="1">
    <source>
        <dbReference type="SAM" id="MobiDB-lite"/>
    </source>
</evidence>
<dbReference type="AlphaFoldDB" id="A0A4S8Y3W5"/>